<dbReference type="SUPFAM" id="SSF55874">
    <property type="entry name" value="ATPase domain of HSP90 chaperone/DNA topoisomerase II/histidine kinase"/>
    <property type="match status" value="1"/>
</dbReference>
<dbReference type="PANTHER" id="PTHR35526">
    <property type="entry name" value="ANTI-SIGMA-F FACTOR RSBW-RELATED"/>
    <property type="match status" value="1"/>
</dbReference>
<evidence type="ECO:0000313" key="1">
    <source>
        <dbReference type="EMBL" id="MFC5060429.1"/>
    </source>
</evidence>
<accession>A0ABV9YES2</accession>
<organism evidence="1 2">
    <name type="scientific">Saccharothrix xinjiangensis</name>
    <dbReference type="NCBI Taxonomy" id="204798"/>
    <lineage>
        <taxon>Bacteria</taxon>
        <taxon>Bacillati</taxon>
        <taxon>Actinomycetota</taxon>
        <taxon>Actinomycetes</taxon>
        <taxon>Pseudonocardiales</taxon>
        <taxon>Pseudonocardiaceae</taxon>
        <taxon>Saccharothrix</taxon>
    </lineage>
</organism>
<dbReference type="EMBL" id="JBHSJB010000053">
    <property type="protein sequence ID" value="MFC5060429.1"/>
    <property type="molecule type" value="Genomic_DNA"/>
</dbReference>
<evidence type="ECO:0000313" key="2">
    <source>
        <dbReference type="Proteomes" id="UP001595833"/>
    </source>
</evidence>
<comment type="caution">
    <text evidence="1">The sequence shown here is derived from an EMBL/GenBank/DDBJ whole genome shotgun (WGS) entry which is preliminary data.</text>
</comment>
<evidence type="ECO:0008006" key="3">
    <source>
        <dbReference type="Google" id="ProtNLM"/>
    </source>
</evidence>
<protein>
    <recommendedName>
        <fullName evidence="3">ATP-binding protein</fullName>
    </recommendedName>
</protein>
<dbReference type="InterPro" id="IPR036890">
    <property type="entry name" value="HATPase_C_sf"/>
</dbReference>
<proteinExistence type="predicted"/>
<dbReference type="RefSeq" id="WP_344037399.1">
    <property type="nucleotide sequence ID" value="NZ_BAAAKE010000007.1"/>
</dbReference>
<gene>
    <name evidence="1" type="ORF">ACFPFM_42540</name>
</gene>
<dbReference type="Gene3D" id="3.30.565.10">
    <property type="entry name" value="Histidine kinase-like ATPase, C-terminal domain"/>
    <property type="match status" value="1"/>
</dbReference>
<dbReference type="PANTHER" id="PTHR35526:SF3">
    <property type="entry name" value="ANTI-SIGMA-F FACTOR RSBW"/>
    <property type="match status" value="1"/>
</dbReference>
<reference evidence="2" key="1">
    <citation type="journal article" date="2019" name="Int. J. Syst. Evol. Microbiol.">
        <title>The Global Catalogue of Microorganisms (GCM) 10K type strain sequencing project: providing services to taxonomists for standard genome sequencing and annotation.</title>
        <authorList>
            <consortium name="The Broad Institute Genomics Platform"/>
            <consortium name="The Broad Institute Genome Sequencing Center for Infectious Disease"/>
            <person name="Wu L."/>
            <person name="Ma J."/>
        </authorList>
    </citation>
    <scope>NUCLEOTIDE SEQUENCE [LARGE SCALE GENOMIC DNA]</scope>
    <source>
        <strain evidence="2">KCTC 12848</strain>
    </source>
</reference>
<sequence>MTAWNEVAVLVVRDDERAPLTEVAPWLRETLREWPELDAVLVGVVVGELCDNARRWGAPPFAVELALDRWMDVLKVSVCDRETGSPRGWRLGAGLLLVDALVDRWGVSTKAGATTVWAEVSHRG</sequence>
<keyword evidence="2" id="KW-1185">Reference proteome</keyword>
<name>A0ABV9YES2_9PSEU</name>
<dbReference type="InterPro" id="IPR050267">
    <property type="entry name" value="Anti-sigma-factor_SerPK"/>
</dbReference>
<dbReference type="Proteomes" id="UP001595833">
    <property type="component" value="Unassembled WGS sequence"/>
</dbReference>